<dbReference type="InParanoid" id="A0A077ZP73"/>
<evidence type="ECO:0000313" key="1">
    <source>
        <dbReference type="EMBL" id="CDW71713.1"/>
    </source>
</evidence>
<accession>A0A077ZP73</accession>
<keyword evidence="2" id="KW-1185">Reference proteome</keyword>
<dbReference type="AlphaFoldDB" id="A0A077ZP73"/>
<name>A0A077ZP73_STYLE</name>
<proteinExistence type="predicted"/>
<evidence type="ECO:0000313" key="2">
    <source>
        <dbReference type="Proteomes" id="UP000039865"/>
    </source>
</evidence>
<dbReference type="Proteomes" id="UP000039865">
    <property type="component" value="Unassembled WGS sequence"/>
</dbReference>
<protein>
    <submittedName>
        <fullName evidence="1">Uncharacterized protein</fullName>
    </submittedName>
</protein>
<sequence length="257" mass="30586">MFNPLEYGLDRTKALENFKKKYENYFKYIEQDALTGSVLFKFHPDNCRSTIDNSDRQFIGLAPANNLIIQQLAKDIELFFYIKNHINNVETGLLDNDKNNDGIPDFILQISPMYIKVKLFETQEEMQEYMNHEEYEKNQKQYPGLCFGASLNQKYDSEFELSMHFDDSEGIIERTQNNIPNQKNPAFDKYSNTPNFDAYRKYVQQGYSWMQNWVANLILKQATKIDDASIHIALVIQYTRMILRWSWKEHYIQQQYL</sequence>
<organism evidence="1 2">
    <name type="scientific">Stylonychia lemnae</name>
    <name type="common">Ciliate</name>
    <dbReference type="NCBI Taxonomy" id="5949"/>
    <lineage>
        <taxon>Eukaryota</taxon>
        <taxon>Sar</taxon>
        <taxon>Alveolata</taxon>
        <taxon>Ciliophora</taxon>
        <taxon>Intramacronucleata</taxon>
        <taxon>Spirotrichea</taxon>
        <taxon>Stichotrichia</taxon>
        <taxon>Sporadotrichida</taxon>
        <taxon>Oxytrichidae</taxon>
        <taxon>Stylonychinae</taxon>
        <taxon>Stylonychia</taxon>
    </lineage>
</organism>
<gene>
    <name evidence="1" type="primary">Contig2287.g2472</name>
    <name evidence="1" type="ORF">STYLEM_661</name>
</gene>
<reference evidence="1 2" key="1">
    <citation type="submission" date="2014-06" db="EMBL/GenBank/DDBJ databases">
        <authorList>
            <person name="Swart Estienne"/>
        </authorList>
    </citation>
    <scope>NUCLEOTIDE SEQUENCE [LARGE SCALE GENOMIC DNA]</scope>
    <source>
        <strain evidence="1 2">130c</strain>
    </source>
</reference>
<dbReference type="EMBL" id="CCKQ01000625">
    <property type="protein sequence ID" value="CDW71713.1"/>
    <property type="molecule type" value="Genomic_DNA"/>
</dbReference>